<evidence type="ECO:0000313" key="1">
    <source>
        <dbReference type="EMBL" id="CAF1381620.1"/>
    </source>
</evidence>
<dbReference type="AlphaFoldDB" id="A0A815JFH8"/>
<organism evidence="1 2">
    <name type="scientific">Rotaria sordida</name>
    <dbReference type="NCBI Taxonomy" id="392033"/>
    <lineage>
        <taxon>Eukaryota</taxon>
        <taxon>Metazoa</taxon>
        <taxon>Spiralia</taxon>
        <taxon>Gnathifera</taxon>
        <taxon>Rotifera</taxon>
        <taxon>Eurotatoria</taxon>
        <taxon>Bdelloidea</taxon>
        <taxon>Philodinida</taxon>
        <taxon>Philodinidae</taxon>
        <taxon>Rotaria</taxon>
    </lineage>
</organism>
<name>A0A815JFH8_9BILA</name>
<gene>
    <name evidence="1" type="ORF">SEV965_LOCUS30445</name>
</gene>
<proteinExistence type="predicted"/>
<comment type="caution">
    <text evidence="1">The sequence shown here is derived from an EMBL/GenBank/DDBJ whole genome shotgun (WGS) entry which is preliminary data.</text>
</comment>
<dbReference type="Proteomes" id="UP000663889">
    <property type="component" value="Unassembled WGS sequence"/>
</dbReference>
<accession>A0A815JFH8</accession>
<protein>
    <submittedName>
        <fullName evidence="1">Uncharacterized protein</fullName>
    </submittedName>
</protein>
<dbReference type="InterPro" id="IPR032675">
    <property type="entry name" value="LRR_dom_sf"/>
</dbReference>
<sequence length="436" mass="49649">MIQQIEYNETIEAMIRQYQVQQIGHNEIIETMTRDYQIEQVIDRIIQRVENNEEVTRKPDEILPSHLSTIPKYGGWGDLKIIYVCACQIAHLFPNELPLLENLKSACVRMIGDQLKYDQRVLLKQSNEPLNTENQETITKSQDWISNCANEAPRISNNSKKFTTVMAKEIAQYLHLSNSLTFKNEPQLSTWKGQAYENYRCLIGKLCRLLEKASPAYVDEQAKLKNRNDRAQFCTKVQREQLLTAPPASTIIYPIPQPLPPCSLKELKPLLEYLSSNKPGPCDDKQPIVFPRGTLMTGGRLDLCKQVVGPQSVQPLLDAMKHSSYVSRLLLGNNIVGLPGAKGISEYIRCNSDSKIDTWYIACNTFDSECISLICEALAKDSKVKALWLKRNPIGTVGSNHITRMLMTNTCLQTLDLFNTGLLDEGYWFSEFDFYN</sequence>
<dbReference type="Gene3D" id="3.80.10.10">
    <property type="entry name" value="Ribonuclease Inhibitor"/>
    <property type="match status" value="1"/>
</dbReference>
<dbReference type="SUPFAM" id="SSF52047">
    <property type="entry name" value="RNI-like"/>
    <property type="match status" value="1"/>
</dbReference>
<reference evidence="1" key="1">
    <citation type="submission" date="2021-02" db="EMBL/GenBank/DDBJ databases">
        <authorList>
            <person name="Nowell W R."/>
        </authorList>
    </citation>
    <scope>NUCLEOTIDE SEQUENCE</scope>
</reference>
<evidence type="ECO:0000313" key="2">
    <source>
        <dbReference type="Proteomes" id="UP000663889"/>
    </source>
</evidence>
<dbReference type="EMBL" id="CAJNOU010003276">
    <property type="protein sequence ID" value="CAF1381620.1"/>
    <property type="molecule type" value="Genomic_DNA"/>
</dbReference>